<feature type="domain" description="BHLH" evidence="2">
    <location>
        <begin position="34"/>
        <end position="88"/>
    </location>
</feature>
<evidence type="ECO:0000313" key="4">
    <source>
        <dbReference type="Proteomes" id="UP001320245"/>
    </source>
</evidence>
<reference evidence="3 4" key="1">
    <citation type="journal article" date="2023" name="PLoS ONE">
        <title>Cytospora paraplurivora sp. nov. isolated from orchards with fruit tree decline syndrome in Ontario, Canada.</title>
        <authorList>
            <person name="Ilyukhin E."/>
            <person name="Nguyen H.D.T."/>
            <person name="Castle A.J."/>
            <person name="Ellouze W."/>
        </authorList>
    </citation>
    <scope>NUCLEOTIDE SEQUENCE [LARGE SCALE GENOMIC DNA]</scope>
    <source>
        <strain evidence="3 4">FDS-564</strain>
    </source>
</reference>
<organism evidence="3 4">
    <name type="scientific">Cytospora paraplurivora</name>
    <dbReference type="NCBI Taxonomy" id="2898453"/>
    <lineage>
        <taxon>Eukaryota</taxon>
        <taxon>Fungi</taxon>
        <taxon>Dikarya</taxon>
        <taxon>Ascomycota</taxon>
        <taxon>Pezizomycotina</taxon>
        <taxon>Sordariomycetes</taxon>
        <taxon>Sordariomycetidae</taxon>
        <taxon>Diaporthales</taxon>
        <taxon>Cytosporaceae</taxon>
        <taxon>Cytospora</taxon>
    </lineage>
</organism>
<sequence>MPSSTSPAAAEEGRESRATSQPQRKKRVRHFTEDDRAAHRAFEKERREAFRDRLLAMAELLPSLRDRNPQALSKHVVVEEGITHITALNARLEEAAQQMHAIVKERDDILSELNRWRSQAGVAPREPSGRDVDPPQQGDHGESSRIGPSPARHPVGVDSPFEPSPEASDLAFQVNMPHAFLGDNAPPDPFDTVNPPLPVSFVGPSRVAPNPPVSLGMSTIGADIQTHADSDPFNNDFATDMFDANFILDALQPSTSDGPVDHQPTNGLTLDLIPDMQTYTGDYIV</sequence>
<evidence type="ECO:0000313" key="3">
    <source>
        <dbReference type="EMBL" id="KAK7746754.1"/>
    </source>
</evidence>
<gene>
    <name evidence="3" type="ORF">SLS53_001942</name>
</gene>
<dbReference type="PROSITE" id="PS50888">
    <property type="entry name" value="BHLH"/>
    <property type="match status" value="1"/>
</dbReference>
<feature type="region of interest" description="Disordered" evidence="1">
    <location>
        <begin position="118"/>
        <end position="167"/>
    </location>
</feature>
<accession>A0AAN9UEF9</accession>
<evidence type="ECO:0000256" key="1">
    <source>
        <dbReference type="SAM" id="MobiDB-lite"/>
    </source>
</evidence>
<dbReference type="InterPro" id="IPR011598">
    <property type="entry name" value="bHLH_dom"/>
</dbReference>
<dbReference type="CDD" id="cd00083">
    <property type="entry name" value="bHLH_SF"/>
    <property type="match status" value="1"/>
</dbReference>
<dbReference type="InterPro" id="IPR036638">
    <property type="entry name" value="HLH_DNA-bd_sf"/>
</dbReference>
<dbReference type="AlphaFoldDB" id="A0AAN9UEF9"/>
<dbReference type="SUPFAM" id="SSF47459">
    <property type="entry name" value="HLH, helix-loop-helix DNA-binding domain"/>
    <property type="match status" value="1"/>
</dbReference>
<protein>
    <recommendedName>
        <fullName evidence="2">BHLH domain-containing protein</fullName>
    </recommendedName>
</protein>
<dbReference type="Proteomes" id="UP001320245">
    <property type="component" value="Unassembled WGS sequence"/>
</dbReference>
<dbReference type="EMBL" id="JAJSPL020000005">
    <property type="protein sequence ID" value="KAK7746754.1"/>
    <property type="molecule type" value="Genomic_DNA"/>
</dbReference>
<feature type="compositionally biased region" description="Basic and acidic residues" evidence="1">
    <location>
        <begin position="127"/>
        <end position="143"/>
    </location>
</feature>
<keyword evidence="4" id="KW-1185">Reference proteome</keyword>
<evidence type="ECO:0000259" key="2">
    <source>
        <dbReference type="PROSITE" id="PS50888"/>
    </source>
</evidence>
<dbReference type="GO" id="GO:0046983">
    <property type="term" value="F:protein dimerization activity"/>
    <property type="evidence" value="ECO:0007669"/>
    <property type="project" value="InterPro"/>
</dbReference>
<dbReference type="Gene3D" id="4.10.280.10">
    <property type="entry name" value="Helix-loop-helix DNA-binding domain"/>
    <property type="match status" value="1"/>
</dbReference>
<feature type="region of interest" description="Disordered" evidence="1">
    <location>
        <begin position="1"/>
        <end position="40"/>
    </location>
</feature>
<name>A0AAN9UEF9_9PEZI</name>
<feature type="compositionally biased region" description="Basic and acidic residues" evidence="1">
    <location>
        <begin position="30"/>
        <end position="40"/>
    </location>
</feature>
<proteinExistence type="predicted"/>
<comment type="caution">
    <text evidence="3">The sequence shown here is derived from an EMBL/GenBank/DDBJ whole genome shotgun (WGS) entry which is preliminary data.</text>
</comment>